<keyword evidence="3 6" id="KW-0285">Flavoprotein</keyword>
<evidence type="ECO:0000313" key="11">
    <source>
        <dbReference type="Proteomes" id="UP000193083"/>
    </source>
</evidence>
<dbReference type="SUPFAM" id="SSF56645">
    <property type="entry name" value="Acyl-CoA dehydrogenase NM domain-like"/>
    <property type="match status" value="1"/>
</dbReference>
<evidence type="ECO:0000259" key="7">
    <source>
        <dbReference type="Pfam" id="PF00441"/>
    </source>
</evidence>
<keyword evidence="4 6" id="KW-0274">FAD</keyword>
<feature type="domain" description="Acyl-CoA dehydrogenase/oxidase N-terminal" evidence="9">
    <location>
        <begin position="6"/>
        <end position="117"/>
    </location>
</feature>
<dbReference type="PIRSF" id="PIRSF016578">
    <property type="entry name" value="HsaA"/>
    <property type="match status" value="1"/>
</dbReference>
<dbReference type="AlphaFoldDB" id="A0A1X7PSA1"/>
<dbReference type="InterPro" id="IPR036250">
    <property type="entry name" value="AcylCo_DH-like_C"/>
</dbReference>
<dbReference type="OrthoDB" id="9775090at2"/>
<comment type="similarity">
    <text evidence="2 6">Belongs to the acyl-CoA dehydrogenase family.</text>
</comment>
<dbReference type="SUPFAM" id="SSF47203">
    <property type="entry name" value="Acyl-CoA dehydrogenase C-terminal domain-like"/>
    <property type="match status" value="1"/>
</dbReference>
<evidence type="ECO:0000313" key="10">
    <source>
        <dbReference type="EMBL" id="SMH54029.1"/>
    </source>
</evidence>
<protein>
    <submittedName>
        <fullName evidence="10">Acyl-CoA dehydrogenase</fullName>
    </submittedName>
</protein>
<dbReference type="Proteomes" id="UP000193083">
    <property type="component" value="Unassembled WGS sequence"/>
</dbReference>
<dbReference type="InterPro" id="IPR037069">
    <property type="entry name" value="AcylCoA_DH/ox_N_sf"/>
</dbReference>
<accession>A0A1X7PSA1</accession>
<dbReference type="InterPro" id="IPR009075">
    <property type="entry name" value="AcylCo_DH/oxidase_C"/>
</dbReference>
<dbReference type="EMBL" id="FXBL01000004">
    <property type="protein sequence ID" value="SMH54029.1"/>
    <property type="molecule type" value="Genomic_DNA"/>
</dbReference>
<dbReference type="Pfam" id="PF00441">
    <property type="entry name" value="Acyl-CoA_dh_1"/>
    <property type="match status" value="1"/>
</dbReference>
<name>A0A1X7PSA1_9HYPH</name>
<dbReference type="PROSITE" id="PS00072">
    <property type="entry name" value="ACYL_COA_DH_1"/>
    <property type="match status" value="1"/>
</dbReference>
<dbReference type="GO" id="GO:0003995">
    <property type="term" value="F:acyl-CoA dehydrogenase activity"/>
    <property type="evidence" value="ECO:0007669"/>
    <property type="project" value="InterPro"/>
</dbReference>
<keyword evidence="5 6" id="KW-0560">Oxidoreductase</keyword>
<dbReference type="FunFam" id="1.20.140.10:FF:000001">
    <property type="entry name" value="Acyl-CoA dehydrogenase"/>
    <property type="match status" value="1"/>
</dbReference>
<evidence type="ECO:0000256" key="5">
    <source>
        <dbReference type="ARBA" id="ARBA00023002"/>
    </source>
</evidence>
<dbReference type="Pfam" id="PF02770">
    <property type="entry name" value="Acyl-CoA_dh_M"/>
    <property type="match status" value="1"/>
</dbReference>
<keyword evidence="11" id="KW-1185">Reference proteome</keyword>
<dbReference type="FunFam" id="2.40.110.10:FF:000002">
    <property type="entry name" value="Acyl-CoA dehydrogenase fadE12"/>
    <property type="match status" value="1"/>
</dbReference>
<dbReference type="InterPro" id="IPR013786">
    <property type="entry name" value="AcylCoA_DH/ox_N"/>
</dbReference>
<gene>
    <name evidence="10" type="ORF">SAMN02982922_5002</name>
</gene>
<reference evidence="10 11" key="1">
    <citation type="submission" date="2017-04" db="EMBL/GenBank/DDBJ databases">
        <authorList>
            <person name="Afonso C.L."/>
            <person name="Miller P.J."/>
            <person name="Scott M.A."/>
            <person name="Spackman E."/>
            <person name="Goraichik I."/>
            <person name="Dimitrov K.M."/>
            <person name="Suarez D.L."/>
            <person name="Swayne D.E."/>
        </authorList>
    </citation>
    <scope>NUCLEOTIDE SEQUENCE [LARGE SCALE GENOMIC DNA]</scope>
    <source>
        <strain evidence="10 11">B5P</strain>
    </source>
</reference>
<organism evidence="10 11">
    <name type="scientific">Mesorhizobium australicum</name>
    <dbReference type="NCBI Taxonomy" id="536018"/>
    <lineage>
        <taxon>Bacteria</taxon>
        <taxon>Pseudomonadati</taxon>
        <taxon>Pseudomonadota</taxon>
        <taxon>Alphaproteobacteria</taxon>
        <taxon>Hyphomicrobiales</taxon>
        <taxon>Phyllobacteriaceae</taxon>
        <taxon>Mesorhizobium</taxon>
    </lineage>
</organism>
<dbReference type="Pfam" id="PF02771">
    <property type="entry name" value="Acyl-CoA_dh_N"/>
    <property type="match status" value="1"/>
</dbReference>
<evidence type="ECO:0000259" key="9">
    <source>
        <dbReference type="Pfam" id="PF02771"/>
    </source>
</evidence>
<feature type="domain" description="Acyl-CoA dehydrogenase/oxidase C-terminal" evidence="7">
    <location>
        <begin position="231"/>
        <end position="379"/>
    </location>
</feature>
<dbReference type="InterPro" id="IPR006089">
    <property type="entry name" value="Acyl-CoA_DH_CS"/>
</dbReference>
<evidence type="ECO:0000256" key="4">
    <source>
        <dbReference type="ARBA" id="ARBA00022827"/>
    </source>
</evidence>
<evidence type="ECO:0000259" key="8">
    <source>
        <dbReference type="Pfam" id="PF02770"/>
    </source>
</evidence>
<dbReference type="InterPro" id="IPR046373">
    <property type="entry name" value="Acyl-CoA_Oxase/DH_mid-dom_sf"/>
</dbReference>
<dbReference type="InterPro" id="IPR006091">
    <property type="entry name" value="Acyl-CoA_Oxase/DH_mid-dom"/>
</dbReference>
<evidence type="ECO:0000256" key="1">
    <source>
        <dbReference type="ARBA" id="ARBA00001974"/>
    </source>
</evidence>
<comment type="cofactor">
    <cofactor evidence="1 6">
        <name>FAD</name>
        <dbReference type="ChEBI" id="CHEBI:57692"/>
    </cofactor>
</comment>
<evidence type="ECO:0000256" key="3">
    <source>
        <dbReference type="ARBA" id="ARBA00022630"/>
    </source>
</evidence>
<dbReference type="InterPro" id="IPR009100">
    <property type="entry name" value="AcylCoA_DH/oxidase_NM_dom_sf"/>
</dbReference>
<dbReference type="Gene3D" id="1.20.140.10">
    <property type="entry name" value="Butyryl-CoA Dehydrogenase, subunit A, domain 3"/>
    <property type="match status" value="1"/>
</dbReference>
<dbReference type="Gene3D" id="1.10.540.10">
    <property type="entry name" value="Acyl-CoA dehydrogenase/oxidase, N-terminal domain"/>
    <property type="match status" value="1"/>
</dbReference>
<dbReference type="GO" id="GO:0050660">
    <property type="term" value="F:flavin adenine dinucleotide binding"/>
    <property type="evidence" value="ECO:0007669"/>
    <property type="project" value="InterPro"/>
</dbReference>
<proteinExistence type="inferred from homology"/>
<dbReference type="PANTHER" id="PTHR43884">
    <property type="entry name" value="ACYL-COA DEHYDROGENASE"/>
    <property type="match status" value="1"/>
</dbReference>
<dbReference type="PROSITE" id="PS00073">
    <property type="entry name" value="ACYL_COA_DH_2"/>
    <property type="match status" value="1"/>
</dbReference>
<dbReference type="Gene3D" id="2.40.110.10">
    <property type="entry name" value="Butyryl-CoA Dehydrogenase, subunit A, domain 2"/>
    <property type="match status" value="1"/>
</dbReference>
<sequence length="385" mass="42023">MPPLLSDEQTMIAEGVRAFVQAELQPHEALVEKLDSVPDDLFREIQKKAITAGYYALNMPEEHGGGGLNASQRCVAEIEFGRTSRALAVICNRPAPILKSCVGDQIETYLKPVITGERWECFALTEPGAGSDARAITTRAVRDGDDFVINGTKQFITMAMRADFIILFAVTGIDSTPKGESKRITAFLVDKDTPGIEVTPLDVVSNRGMKSCIISFTDVRVPARNILGGEGNGFGIAKSWIFSGRVMLAANCIGLAERAMKIAAEWANTRTAFGQPIGRFQGTAFKLADMAMEIHATRLMVLDGAAKMDAGTITQREASQVNLFGSEMAGRVTDNALQIMGGMGITKDMPLERFWRDARVERIWEGTSEIHRDIISKDVLREFAA</sequence>
<evidence type="ECO:0000256" key="2">
    <source>
        <dbReference type="ARBA" id="ARBA00009347"/>
    </source>
</evidence>
<feature type="domain" description="Acyl-CoA oxidase/dehydrogenase middle" evidence="8">
    <location>
        <begin position="121"/>
        <end position="219"/>
    </location>
</feature>
<evidence type="ECO:0000256" key="6">
    <source>
        <dbReference type="RuleBase" id="RU362125"/>
    </source>
</evidence>
<dbReference type="PANTHER" id="PTHR43884:SF40">
    <property type="entry name" value="ACYL-COA DEHYDROGENASE"/>
    <property type="match status" value="1"/>
</dbReference>
<dbReference type="RefSeq" id="WP_085466640.1">
    <property type="nucleotide sequence ID" value="NZ_FXBL01000004.1"/>
</dbReference>